<dbReference type="Proteomes" id="UP000190626">
    <property type="component" value="Unassembled WGS sequence"/>
</dbReference>
<evidence type="ECO:0000313" key="2">
    <source>
        <dbReference type="Proteomes" id="UP000190626"/>
    </source>
</evidence>
<dbReference type="RefSeq" id="WP_079420149.1">
    <property type="nucleotide sequence ID" value="NZ_MBTG01000056.1"/>
</dbReference>
<dbReference type="AlphaFoldDB" id="A0A1V4H8N1"/>
<dbReference type="EMBL" id="MBTG01000056">
    <property type="protein sequence ID" value="OPH47564.1"/>
    <property type="molecule type" value="Genomic_DNA"/>
</dbReference>
<dbReference type="OrthoDB" id="2595442at2"/>
<proteinExistence type="predicted"/>
<accession>A0A1V4H8N1</accession>
<protein>
    <submittedName>
        <fullName evidence="1">Uncharacterized protein</fullName>
    </submittedName>
</protein>
<comment type="caution">
    <text evidence="1">The sequence shown here is derived from an EMBL/GenBank/DDBJ whole genome shotgun (WGS) entry which is preliminary data.</text>
</comment>
<evidence type="ECO:0000313" key="1">
    <source>
        <dbReference type="EMBL" id="OPH47564.1"/>
    </source>
</evidence>
<name>A0A1V4H8N1_9BACL</name>
<gene>
    <name evidence="1" type="ORF">BC351_10245</name>
</gene>
<reference evidence="2" key="1">
    <citation type="submission" date="2016-07" db="EMBL/GenBank/DDBJ databases">
        <authorList>
            <person name="Florea S."/>
            <person name="Webb J.S."/>
            <person name="Jaromczyk J."/>
            <person name="Schardl C.L."/>
        </authorList>
    </citation>
    <scope>NUCLEOTIDE SEQUENCE [LARGE SCALE GENOMIC DNA]</scope>
    <source>
        <strain evidence="2">CY1</strain>
    </source>
</reference>
<sequence>MNILLSEKKLLHQILVEDYWGPNKHDLIRVLVKHFYGEGLKRKSVKEEVENVIIQKMDTYNPLVWDAILNKYLKRLEKADHRLYSVDEIIITQDELASIRAIEHEEYEKVAFALLVHAKIQNSINPDNHNWMNSKTTDIIRDSKLNLKAQEKKLIFHVLMKRGLIESSKSMTNTNFKVLFIHNESEKGVVIKDFRNYVYEYIRAKGGTNIMECQQCELLIIKNKNIQKYCTDCARVIKREKNRLWKQEKWVQ</sequence>
<keyword evidence="2" id="KW-1185">Reference proteome</keyword>
<organism evidence="1 2">
    <name type="scientific">Paenibacillus ferrarius</name>
    <dbReference type="NCBI Taxonomy" id="1469647"/>
    <lineage>
        <taxon>Bacteria</taxon>
        <taxon>Bacillati</taxon>
        <taxon>Bacillota</taxon>
        <taxon>Bacilli</taxon>
        <taxon>Bacillales</taxon>
        <taxon>Paenibacillaceae</taxon>
        <taxon>Paenibacillus</taxon>
    </lineage>
</organism>
<dbReference type="STRING" id="1469647.BC351_10245"/>